<sequence>MILKRRRKQAALRHEVLEMWPEAGPFDQFQLMRDREDRQMFAADGPLGPVIGNVFRTLNPSQSVINHAAGYQNVFDKLGPMRVPAIVHSAPDHGLLVVARPDGTDVGKLIARPQKDGPEPDEAIRLAAGWLRKLHDSVQKSPARIGMENLLRRHAAWTNEGPLKAEIYRLGADLADLFFHQTKFHKDYSARNVIVGPHGVMAIDLRPTLIRPPQFDVARFLRTASGHRLSRPYEGELTRIGVPLDVCKAFDDGYRRNIAQDSLSELQLLIEMAQFAHEIEPMSRLELARRSRRNPMFKGQLVLLRQIEAALSR</sequence>
<accession>A0A2R8ACU4</accession>
<feature type="domain" description="Aminoglycoside phosphotransferase" evidence="1">
    <location>
        <begin position="69"/>
        <end position="228"/>
    </location>
</feature>
<name>A0A2R8ACU4_9RHOB</name>
<keyword evidence="3" id="KW-1185">Reference proteome</keyword>
<evidence type="ECO:0000313" key="3">
    <source>
        <dbReference type="Proteomes" id="UP000244932"/>
    </source>
</evidence>
<dbReference type="InterPro" id="IPR011009">
    <property type="entry name" value="Kinase-like_dom_sf"/>
</dbReference>
<dbReference type="SUPFAM" id="SSF56112">
    <property type="entry name" value="Protein kinase-like (PK-like)"/>
    <property type="match status" value="1"/>
</dbReference>
<gene>
    <name evidence="2" type="ORF">POI8812_02214</name>
</gene>
<organism evidence="2 3">
    <name type="scientific">Pontivivens insulae</name>
    <dbReference type="NCBI Taxonomy" id="1639689"/>
    <lineage>
        <taxon>Bacteria</taxon>
        <taxon>Pseudomonadati</taxon>
        <taxon>Pseudomonadota</taxon>
        <taxon>Alphaproteobacteria</taxon>
        <taxon>Rhodobacterales</taxon>
        <taxon>Paracoccaceae</taxon>
        <taxon>Pontivivens</taxon>
    </lineage>
</organism>
<evidence type="ECO:0000259" key="1">
    <source>
        <dbReference type="Pfam" id="PF01636"/>
    </source>
</evidence>
<reference evidence="2 3" key="1">
    <citation type="submission" date="2018-03" db="EMBL/GenBank/DDBJ databases">
        <authorList>
            <person name="Keele B.F."/>
        </authorList>
    </citation>
    <scope>NUCLEOTIDE SEQUENCE [LARGE SCALE GENOMIC DNA]</scope>
    <source>
        <strain evidence="2 3">CeCT 8812</strain>
    </source>
</reference>
<dbReference type="EMBL" id="OMKW01000003">
    <property type="protein sequence ID" value="SPF29890.1"/>
    <property type="molecule type" value="Genomic_DNA"/>
</dbReference>
<dbReference type="Proteomes" id="UP000244932">
    <property type="component" value="Unassembled WGS sequence"/>
</dbReference>
<dbReference type="OrthoDB" id="7817715at2"/>
<dbReference type="RefSeq" id="WP_108782627.1">
    <property type="nucleotide sequence ID" value="NZ_OMKW01000003.1"/>
</dbReference>
<evidence type="ECO:0000313" key="2">
    <source>
        <dbReference type="EMBL" id="SPF29890.1"/>
    </source>
</evidence>
<proteinExistence type="predicted"/>
<dbReference type="InterPro" id="IPR002575">
    <property type="entry name" value="Aminoglycoside_PTrfase"/>
</dbReference>
<dbReference type="AlphaFoldDB" id="A0A2R8ACU4"/>
<dbReference type="Pfam" id="PF01636">
    <property type="entry name" value="APH"/>
    <property type="match status" value="1"/>
</dbReference>
<protein>
    <recommendedName>
        <fullName evidence="1">Aminoglycoside phosphotransferase domain-containing protein</fullName>
    </recommendedName>
</protein>